<accession>A0A3N1LKJ8</accession>
<dbReference type="AlphaFoldDB" id="A0A3N1LKJ8"/>
<sequence length="43" mass="4816">MRQQPERRLAGLSVDDLLALPPARFRTLAEMHPGDFPEAAILD</sequence>
<comment type="caution">
    <text evidence="1">The sequence shown here is derived from an EMBL/GenBank/DDBJ whole genome shotgun (WGS) entry which is preliminary data.</text>
</comment>
<evidence type="ECO:0000313" key="2">
    <source>
        <dbReference type="Proteomes" id="UP000278222"/>
    </source>
</evidence>
<gene>
    <name evidence="1" type="ORF">EDC65_3265</name>
</gene>
<proteinExistence type="predicted"/>
<organism evidence="1 2">
    <name type="scientific">Stella humosa</name>
    <dbReference type="NCBI Taxonomy" id="94"/>
    <lineage>
        <taxon>Bacteria</taxon>
        <taxon>Pseudomonadati</taxon>
        <taxon>Pseudomonadota</taxon>
        <taxon>Alphaproteobacteria</taxon>
        <taxon>Rhodospirillales</taxon>
        <taxon>Stellaceae</taxon>
        <taxon>Stella</taxon>
    </lineage>
</organism>
<protein>
    <submittedName>
        <fullName evidence="1">Uncharacterized protein</fullName>
    </submittedName>
</protein>
<dbReference type="Proteomes" id="UP000278222">
    <property type="component" value="Unassembled WGS sequence"/>
</dbReference>
<keyword evidence="2" id="KW-1185">Reference proteome</keyword>
<dbReference type="RefSeq" id="WP_276330465.1">
    <property type="nucleotide sequence ID" value="NZ_AP019700.1"/>
</dbReference>
<evidence type="ECO:0000313" key="1">
    <source>
        <dbReference type="EMBL" id="ROP91398.1"/>
    </source>
</evidence>
<reference evidence="1 2" key="1">
    <citation type="submission" date="2018-11" db="EMBL/GenBank/DDBJ databases">
        <title>Genomic Encyclopedia of Type Strains, Phase IV (KMG-IV): sequencing the most valuable type-strain genomes for metagenomic binning, comparative biology and taxonomic classification.</title>
        <authorList>
            <person name="Goeker M."/>
        </authorList>
    </citation>
    <scope>NUCLEOTIDE SEQUENCE [LARGE SCALE GENOMIC DNA]</scope>
    <source>
        <strain evidence="1 2">DSM 5900</strain>
    </source>
</reference>
<dbReference type="EMBL" id="RJKX01000014">
    <property type="protein sequence ID" value="ROP91398.1"/>
    <property type="molecule type" value="Genomic_DNA"/>
</dbReference>
<name>A0A3N1LKJ8_9PROT</name>